<dbReference type="AlphaFoldDB" id="A0A940MFN7"/>
<keyword evidence="1" id="KW-0812">Transmembrane</keyword>
<feature type="non-terminal residue" evidence="2">
    <location>
        <position position="1"/>
    </location>
</feature>
<keyword evidence="3" id="KW-1185">Reference proteome</keyword>
<name>A0A940MFN7_9ACTN</name>
<sequence>ARRQAVLPSATAGPVPQRVAALLHRSGGPRRLVTAFALLLLVCAGTSSTAVLAGAVGLHSGVEVAQGEAAAPGHL</sequence>
<organism evidence="2 3">
    <name type="scientific">Streptomyces montanisoli</name>
    <dbReference type="NCBI Taxonomy" id="2798581"/>
    <lineage>
        <taxon>Bacteria</taxon>
        <taxon>Bacillati</taxon>
        <taxon>Actinomycetota</taxon>
        <taxon>Actinomycetes</taxon>
        <taxon>Kitasatosporales</taxon>
        <taxon>Streptomycetaceae</taxon>
        <taxon>Streptomyces</taxon>
    </lineage>
</organism>
<evidence type="ECO:0000256" key="1">
    <source>
        <dbReference type="SAM" id="Phobius"/>
    </source>
</evidence>
<evidence type="ECO:0000313" key="2">
    <source>
        <dbReference type="EMBL" id="MBP0462090.1"/>
    </source>
</evidence>
<reference evidence="2" key="1">
    <citation type="submission" date="2021-03" db="EMBL/GenBank/DDBJ databases">
        <title>Whole genome sequence of Streptomyces bomunensis MMS17-BM035.</title>
        <authorList>
            <person name="Lee J.H."/>
        </authorList>
    </citation>
    <scope>NUCLEOTIDE SEQUENCE</scope>
    <source>
        <strain evidence="2">MMS17-BM035</strain>
    </source>
</reference>
<keyword evidence="1" id="KW-0472">Membrane</keyword>
<evidence type="ECO:0000313" key="3">
    <source>
        <dbReference type="Proteomes" id="UP000670475"/>
    </source>
</evidence>
<dbReference type="EMBL" id="JAGIQL010000291">
    <property type="protein sequence ID" value="MBP0462090.1"/>
    <property type="molecule type" value="Genomic_DNA"/>
</dbReference>
<accession>A0A940MFN7</accession>
<keyword evidence="1" id="KW-1133">Transmembrane helix</keyword>
<comment type="caution">
    <text evidence="2">The sequence shown here is derived from an EMBL/GenBank/DDBJ whole genome shotgun (WGS) entry which is preliminary data.</text>
</comment>
<feature type="transmembrane region" description="Helical" evidence="1">
    <location>
        <begin position="32"/>
        <end position="56"/>
    </location>
</feature>
<gene>
    <name evidence="2" type="ORF">JFN87_32285</name>
</gene>
<dbReference type="Proteomes" id="UP000670475">
    <property type="component" value="Unassembled WGS sequence"/>
</dbReference>
<protein>
    <submittedName>
        <fullName evidence="2">M56 family peptidase</fullName>
    </submittedName>
</protein>
<proteinExistence type="predicted"/>